<sequence length="243" mass="26877">MKFFHRITALLLAGVMALGLAACSSVTPEDAETYIQGLLDASYLGQYDPEYLELADITEEEAREEDYEWNTAAEAEILREYLAIQSTDASIQKSVDLIKEIYSHSKYSVTGASKLEDGSYAVTVSIQPMDILIRYQNQTDVNEIWMTVLAEHGVMDQAALDAMSDEEYMALEDIYAAAVLDGIQALVPEMGYGPEQSVVLQLQLEGDTYTLVGTDWQHLDSMMIDYSGQYCDLSVTGQETAAA</sequence>
<dbReference type="Proteomes" id="UP000823906">
    <property type="component" value="Unassembled WGS sequence"/>
</dbReference>
<gene>
    <name evidence="2" type="ORF">H9703_02635</name>
</gene>
<dbReference type="PROSITE" id="PS51257">
    <property type="entry name" value="PROKAR_LIPOPROTEIN"/>
    <property type="match status" value="1"/>
</dbReference>
<protein>
    <recommendedName>
        <fullName evidence="4">DUF5105 domain-containing protein</fullName>
    </recommendedName>
</protein>
<name>A0A9D2T2T5_9FIRM</name>
<evidence type="ECO:0008006" key="4">
    <source>
        <dbReference type="Google" id="ProtNLM"/>
    </source>
</evidence>
<feature type="chain" id="PRO_5038998015" description="DUF5105 domain-containing protein" evidence="1">
    <location>
        <begin position="22"/>
        <end position="243"/>
    </location>
</feature>
<proteinExistence type="predicted"/>
<evidence type="ECO:0000313" key="3">
    <source>
        <dbReference type="Proteomes" id="UP000823906"/>
    </source>
</evidence>
<evidence type="ECO:0000313" key="2">
    <source>
        <dbReference type="EMBL" id="HJC45028.1"/>
    </source>
</evidence>
<organism evidence="2 3">
    <name type="scientific">Candidatus Faecalibacterium faecigallinarum</name>
    <dbReference type="NCBI Taxonomy" id="2838577"/>
    <lineage>
        <taxon>Bacteria</taxon>
        <taxon>Bacillati</taxon>
        <taxon>Bacillota</taxon>
        <taxon>Clostridia</taxon>
        <taxon>Eubacteriales</taxon>
        <taxon>Oscillospiraceae</taxon>
        <taxon>Faecalibacterium</taxon>
    </lineage>
</organism>
<feature type="signal peptide" evidence="1">
    <location>
        <begin position="1"/>
        <end position="21"/>
    </location>
</feature>
<comment type="caution">
    <text evidence="2">The sequence shown here is derived from an EMBL/GenBank/DDBJ whole genome shotgun (WGS) entry which is preliminary data.</text>
</comment>
<dbReference type="EMBL" id="DWWN01000022">
    <property type="protein sequence ID" value="HJC45028.1"/>
    <property type="molecule type" value="Genomic_DNA"/>
</dbReference>
<accession>A0A9D2T2T5</accession>
<evidence type="ECO:0000256" key="1">
    <source>
        <dbReference type="SAM" id="SignalP"/>
    </source>
</evidence>
<reference evidence="2" key="2">
    <citation type="submission" date="2021-04" db="EMBL/GenBank/DDBJ databases">
        <authorList>
            <person name="Gilroy R."/>
        </authorList>
    </citation>
    <scope>NUCLEOTIDE SEQUENCE</scope>
    <source>
        <strain evidence="2">ChiSjej5B23-2810</strain>
    </source>
</reference>
<keyword evidence="1" id="KW-0732">Signal</keyword>
<dbReference type="AlphaFoldDB" id="A0A9D2T2T5"/>
<reference evidence="2" key="1">
    <citation type="journal article" date="2021" name="PeerJ">
        <title>Extensive microbial diversity within the chicken gut microbiome revealed by metagenomics and culture.</title>
        <authorList>
            <person name="Gilroy R."/>
            <person name="Ravi A."/>
            <person name="Getino M."/>
            <person name="Pursley I."/>
            <person name="Horton D.L."/>
            <person name="Alikhan N.F."/>
            <person name="Baker D."/>
            <person name="Gharbi K."/>
            <person name="Hall N."/>
            <person name="Watson M."/>
            <person name="Adriaenssens E.M."/>
            <person name="Foster-Nyarko E."/>
            <person name="Jarju S."/>
            <person name="Secka A."/>
            <person name="Antonio M."/>
            <person name="Oren A."/>
            <person name="Chaudhuri R.R."/>
            <person name="La Ragione R."/>
            <person name="Hildebrand F."/>
            <person name="Pallen M.J."/>
        </authorList>
    </citation>
    <scope>NUCLEOTIDE SEQUENCE</scope>
    <source>
        <strain evidence="2">ChiSjej5B23-2810</strain>
    </source>
</reference>